<evidence type="ECO:0000313" key="2">
    <source>
        <dbReference type="Proteomes" id="UP000321793"/>
    </source>
</evidence>
<reference evidence="1 2" key="1">
    <citation type="submission" date="2019-07" db="EMBL/GenBank/DDBJ databases">
        <title>Whole genome shotgun sequence of Knoellia locipacati NBRC 109775.</title>
        <authorList>
            <person name="Hosoyama A."/>
            <person name="Uohara A."/>
            <person name="Ohji S."/>
            <person name="Ichikawa N."/>
        </authorList>
    </citation>
    <scope>NUCLEOTIDE SEQUENCE [LARGE SCALE GENOMIC DNA]</scope>
    <source>
        <strain evidence="1 2">NBRC 109775</strain>
    </source>
</reference>
<dbReference type="Proteomes" id="UP000321793">
    <property type="component" value="Unassembled WGS sequence"/>
</dbReference>
<organism evidence="1 2">
    <name type="scientific">Knoellia locipacati</name>
    <dbReference type="NCBI Taxonomy" id="882824"/>
    <lineage>
        <taxon>Bacteria</taxon>
        <taxon>Bacillati</taxon>
        <taxon>Actinomycetota</taxon>
        <taxon>Actinomycetes</taxon>
        <taxon>Micrococcales</taxon>
        <taxon>Intrasporangiaceae</taxon>
        <taxon>Knoellia</taxon>
    </lineage>
</organism>
<keyword evidence="2" id="KW-1185">Reference proteome</keyword>
<proteinExistence type="predicted"/>
<sequence>MPDPLRSRLSPRQLGLLDAWLPGAQVVRDHSWGLTSTVVLEVAVDDRTYAVKAAAPDDHHLVHELRAHAQWLEPWTSVGAGPILRFGDESARILVTEWVPGSLVQGSGAEGETETYRQAGALLARMHGQSAVEDPGHEGRETARMLAWLDRPHGIPGDQVERVRAEVERWPDDVAVLVPTHGDWQPRNWVVDDGTVRVIDLGRADLRPAYTDWARLAVQQFVGRPDLERAFVEGYGSDPREPRAWRRQLLREAVSTAAWAHQVGDEGFEAQGLRMLVAALQHDDSTQEVS</sequence>
<protein>
    <recommendedName>
        <fullName evidence="3">Aminoglycoside phosphotransferase</fullName>
    </recommendedName>
</protein>
<comment type="caution">
    <text evidence="1">The sequence shown here is derived from an EMBL/GenBank/DDBJ whole genome shotgun (WGS) entry which is preliminary data.</text>
</comment>
<dbReference type="SUPFAM" id="SSF56112">
    <property type="entry name" value="Protein kinase-like (PK-like)"/>
    <property type="match status" value="1"/>
</dbReference>
<dbReference type="EMBL" id="BKBA01000009">
    <property type="protein sequence ID" value="GEQ14573.1"/>
    <property type="molecule type" value="Genomic_DNA"/>
</dbReference>
<dbReference type="AlphaFoldDB" id="A0A512T339"/>
<gene>
    <name evidence="1" type="ORF">KLO01_26200</name>
</gene>
<evidence type="ECO:0008006" key="3">
    <source>
        <dbReference type="Google" id="ProtNLM"/>
    </source>
</evidence>
<accession>A0A512T339</accession>
<dbReference type="OrthoDB" id="21342at2"/>
<evidence type="ECO:0000313" key="1">
    <source>
        <dbReference type="EMBL" id="GEQ14573.1"/>
    </source>
</evidence>
<name>A0A512T339_9MICO</name>
<dbReference type="Gene3D" id="3.90.1200.10">
    <property type="match status" value="1"/>
</dbReference>
<dbReference type="InterPro" id="IPR011009">
    <property type="entry name" value="Kinase-like_dom_sf"/>
</dbReference>
<dbReference type="RefSeq" id="WP_147065798.1">
    <property type="nucleotide sequence ID" value="NZ_BAABDN010000002.1"/>
</dbReference>